<dbReference type="GO" id="GO:0008270">
    <property type="term" value="F:zinc ion binding"/>
    <property type="evidence" value="ECO:0007669"/>
    <property type="project" value="InterPro"/>
</dbReference>
<proteinExistence type="predicted"/>
<dbReference type="OrthoDB" id="2110361at2759"/>
<feature type="domain" description="Xylanolytic transcriptional activator regulatory" evidence="7">
    <location>
        <begin position="221"/>
        <end position="368"/>
    </location>
</feature>
<evidence type="ECO:0000259" key="7">
    <source>
        <dbReference type="Pfam" id="PF04082"/>
    </source>
</evidence>
<evidence type="ECO:0000313" key="9">
    <source>
        <dbReference type="Proteomes" id="UP000070544"/>
    </source>
</evidence>
<dbReference type="Pfam" id="PF04082">
    <property type="entry name" value="Fungal_trans"/>
    <property type="match status" value="1"/>
</dbReference>
<keyword evidence="5" id="KW-0539">Nucleus</keyword>
<dbReference type="InterPro" id="IPR050815">
    <property type="entry name" value="TF_fung"/>
</dbReference>
<feature type="compositionally biased region" description="Polar residues" evidence="6">
    <location>
        <begin position="99"/>
        <end position="118"/>
    </location>
</feature>
<dbReference type="GO" id="GO:0005634">
    <property type="term" value="C:nucleus"/>
    <property type="evidence" value="ECO:0007669"/>
    <property type="project" value="UniProtKB-SubCell"/>
</dbReference>
<evidence type="ECO:0000256" key="4">
    <source>
        <dbReference type="ARBA" id="ARBA00023163"/>
    </source>
</evidence>
<evidence type="ECO:0000256" key="5">
    <source>
        <dbReference type="ARBA" id="ARBA00023242"/>
    </source>
</evidence>
<dbReference type="AlphaFoldDB" id="A0A139ADZ4"/>
<gene>
    <name evidence="8" type="ORF">M427DRAFT_145786</name>
</gene>
<keyword evidence="4" id="KW-0804">Transcription</keyword>
<protein>
    <recommendedName>
        <fullName evidence="7">Xylanolytic transcriptional activator regulatory domain-containing protein</fullName>
    </recommendedName>
</protein>
<reference evidence="8 9" key="1">
    <citation type="journal article" date="2015" name="Genome Biol. Evol.">
        <title>Phylogenomic analyses indicate that early fungi evolved digesting cell walls of algal ancestors of land plants.</title>
        <authorList>
            <person name="Chang Y."/>
            <person name="Wang S."/>
            <person name="Sekimoto S."/>
            <person name="Aerts A.L."/>
            <person name="Choi C."/>
            <person name="Clum A."/>
            <person name="LaButti K.M."/>
            <person name="Lindquist E.A."/>
            <person name="Yee Ngan C."/>
            <person name="Ohm R.A."/>
            <person name="Salamov A.A."/>
            <person name="Grigoriev I.V."/>
            <person name="Spatafora J.W."/>
            <person name="Berbee M.L."/>
        </authorList>
    </citation>
    <scope>NUCLEOTIDE SEQUENCE [LARGE SCALE GENOMIC DNA]</scope>
    <source>
        <strain evidence="8 9">JEL478</strain>
    </source>
</reference>
<name>A0A139ADZ4_GONPJ</name>
<keyword evidence="9" id="KW-1185">Reference proteome</keyword>
<dbReference type="Proteomes" id="UP000070544">
    <property type="component" value="Unassembled WGS sequence"/>
</dbReference>
<keyword evidence="2" id="KW-0479">Metal-binding</keyword>
<sequence>MEYATLIGRWYRRWPSSSYEIEPDLTGSRINPPSTPVHAMPETSIDVGPVASSVNHLVEAEASSTRRVKPRKVPRFTKDRIARLESFLFGTPLEPPSKAPQSAGNQAASRHVSSSDASTFPDGTPRKRRRVVHADRCAHCGKSSGDAHDGGVVHLPRFQDVTETAMHPDIRLDIPSPKALIAPCASPTPEPADALYRIPRLLTIFDDLPPLPSTDLCNELITLYFLSIPPTFSFLHRPSFLADPAAHPALYAAVLCFAAAYHRSPEVRRIGRQALYPRLNRLVGDGSSQDAASLQFLQARIHAFVYAINHVMWDRAYLLLTTFPGSVTYLKLDDERTLSSLPWPESESARRTVWATSMLDGGVNVMVGAGTGQLACGDHLGMVRLPAPERWVVMGTLTSRQVVIIMSNHGINSFSIWDSTIPPPQSSLPPPTLDALFAGLEDASIHPTSASAISAMGLSASLLSLLARSSRVHRWCDARDIFAFRPVYSRVGKRAARDVEDIERDLAAWRGIFELRVAVGGMDVPHEIAPLLRASWEGVWSALHGPSTIISILAGHLVHRPRWVAQERLDGTQPDPSADIPPKLFRPGYLRSTLLAWSSSPSFLIAFDHASNAADVLKVTNEDRDFRKQRLRSTLGRVELLGLSHAAIVLIIAAALGKFAGASHHDYDGILERSEIVMCAFGWSDYPTAVSNPSTVELVEWIVNEMNEQQSGMTITDSDISTRR</sequence>
<accession>A0A139ADZ4</accession>
<evidence type="ECO:0000256" key="6">
    <source>
        <dbReference type="SAM" id="MobiDB-lite"/>
    </source>
</evidence>
<evidence type="ECO:0000256" key="2">
    <source>
        <dbReference type="ARBA" id="ARBA00022723"/>
    </source>
</evidence>
<dbReference type="GO" id="GO:0006351">
    <property type="term" value="P:DNA-templated transcription"/>
    <property type="evidence" value="ECO:0007669"/>
    <property type="project" value="InterPro"/>
</dbReference>
<dbReference type="PANTHER" id="PTHR47338:SF5">
    <property type="entry name" value="ZN(II)2CYS6 TRANSCRIPTION FACTOR (EUROFUNG)"/>
    <property type="match status" value="1"/>
</dbReference>
<organism evidence="8 9">
    <name type="scientific">Gonapodya prolifera (strain JEL478)</name>
    <name type="common">Monoblepharis prolifera</name>
    <dbReference type="NCBI Taxonomy" id="1344416"/>
    <lineage>
        <taxon>Eukaryota</taxon>
        <taxon>Fungi</taxon>
        <taxon>Fungi incertae sedis</taxon>
        <taxon>Chytridiomycota</taxon>
        <taxon>Chytridiomycota incertae sedis</taxon>
        <taxon>Monoblepharidomycetes</taxon>
        <taxon>Monoblepharidales</taxon>
        <taxon>Gonapodyaceae</taxon>
        <taxon>Gonapodya</taxon>
    </lineage>
</organism>
<dbReference type="GO" id="GO:0003677">
    <property type="term" value="F:DNA binding"/>
    <property type="evidence" value="ECO:0007669"/>
    <property type="project" value="InterPro"/>
</dbReference>
<evidence type="ECO:0000313" key="8">
    <source>
        <dbReference type="EMBL" id="KXS15046.1"/>
    </source>
</evidence>
<dbReference type="GO" id="GO:0000981">
    <property type="term" value="F:DNA-binding transcription factor activity, RNA polymerase II-specific"/>
    <property type="evidence" value="ECO:0007669"/>
    <property type="project" value="InterPro"/>
</dbReference>
<dbReference type="CDD" id="cd12148">
    <property type="entry name" value="fungal_TF_MHR"/>
    <property type="match status" value="1"/>
</dbReference>
<evidence type="ECO:0000256" key="3">
    <source>
        <dbReference type="ARBA" id="ARBA00023015"/>
    </source>
</evidence>
<keyword evidence="3" id="KW-0805">Transcription regulation</keyword>
<dbReference type="EMBL" id="KQ965765">
    <property type="protein sequence ID" value="KXS15046.1"/>
    <property type="molecule type" value="Genomic_DNA"/>
</dbReference>
<evidence type="ECO:0000256" key="1">
    <source>
        <dbReference type="ARBA" id="ARBA00004123"/>
    </source>
</evidence>
<feature type="region of interest" description="Disordered" evidence="6">
    <location>
        <begin position="90"/>
        <end position="131"/>
    </location>
</feature>
<dbReference type="PANTHER" id="PTHR47338">
    <property type="entry name" value="ZN(II)2CYS6 TRANSCRIPTION FACTOR (EUROFUNG)-RELATED"/>
    <property type="match status" value="1"/>
</dbReference>
<comment type="subcellular location">
    <subcellularLocation>
        <location evidence="1">Nucleus</location>
    </subcellularLocation>
</comment>
<dbReference type="InterPro" id="IPR007219">
    <property type="entry name" value="XnlR_reg_dom"/>
</dbReference>